<dbReference type="AlphaFoldDB" id="A0A327Z6F5"/>
<feature type="transmembrane region" description="Helical" evidence="1">
    <location>
        <begin position="80"/>
        <end position="99"/>
    </location>
</feature>
<organism evidence="2 3">
    <name type="scientific">Actinoplanes lutulentus</name>
    <dbReference type="NCBI Taxonomy" id="1287878"/>
    <lineage>
        <taxon>Bacteria</taxon>
        <taxon>Bacillati</taxon>
        <taxon>Actinomycetota</taxon>
        <taxon>Actinomycetes</taxon>
        <taxon>Micromonosporales</taxon>
        <taxon>Micromonosporaceae</taxon>
        <taxon>Actinoplanes</taxon>
    </lineage>
</organism>
<dbReference type="RefSeq" id="WP_111652240.1">
    <property type="nucleotide sequence ID" value="NZ_JACHWI010000010.1"/>
</dbReference>
<name>A0A327Z6F5_9ACTN</name>
<keyword evidence="1" id="KW-0812">Transmembrane</keyword>
<feature type="transmembrane region" description="Helical" evidence="1">
    <location>
        <begin position="54"/>
        <end position="74"/>
    </location>
</feature>
<evidence type="ECO:0000256" key="1">
    <source>
        <dbReference type="SAM" id="Phobius"/>
    </source>
</evidence>
<dbReference type="Proteomes" id="UP000249341">
    <property type="component" value="Unassembled WGS sequence"/>
</dbReference>
<evidence type="ECO:0000313" key="2">
    <source>
        <dbReference type="EMBL" id="RAK31324.1"/>
    </source>
</evidence>
<dbReference type="EMBL" id="QLMJ01000015">
    <property type="protein sequence ID" value="RAK31324.1"/>
    <property type="molecule type" value="Genomic_DNA"/>
</dbReference>
<feature type="transmembrane region" description="Helical" evidence="1">
    <location>
        <begin position="29"/>
        <end position="47"/>
    </location>
</feature>
<dbReference type="OrthoDB" id="3390424at2"/>
<evidence type="ECO:0000313" key="3">
    <source>
        <dbReference type="Proteomes" id="UP000249341"/>
    </source>
</evidence>
<protein>
    <submittedName>
        <fullName evidence="2">Uncharacterized protein</fullName>
    </submittedName>
</protein>
<keyword evidence="3" id="KW-1185">Reference proteome</keyword>
<gene>
    <name evidence="2" type="ORF">B0I29_115130</name>
</gene>
<keyword evidence="1" id="KW-1133">Transmembrane helix</keyword>
<feature type="transmembrane region" description="Helical" evidence="1">
    <location>
        <begin position="256"/>
        <end position="277"/>
    </location>
</feature>
<keyword evidence="1" id="KW-0472">Membrane</keyword>
<feature type="transmembrane region" description="Helical" evidence="1">
    <location>
        <begin position="111"/>
        <end position="136"/>
    </location>
</feature>
<reference evidence="2 3" key="1">
    <citation type="submission" date="2018-06" db="EMBL/GenBank/DDBJ databases">
        <title>Genomic Encyclopedia of Type Strains, Phase III (KMG-III): the genomes of soil and plant-associated and newly described type strains.</title>
        <authorList>
            <person name="Whitman W."/>
        </authorList>
    </citation>
    <scope>NUCLEOTIDE SEQUENCE [LARGE SCALE GENOMIC DNA]</scope>
    <source>
        <strain evidence="2 3">CGMCC 4.7090</strain>
    </source>
</reference>
<accession>A0A327Z6F5</accession>
<comment type="caution">
    <text evidence="2">The sequence shown here is derived from an EMBL/GenBank/DDBJ whole genome shotgun (WGS) entry which is preliminary data.</text>
</comment>
<sequence length="293" mass="30967">MWLLFLLPAPLLGYALSHRWEEREDLGDVLAWPIGALPLLVTMIAARTGSWWRALAAGAGCAALSVATWVWAVPVPRAPVWQPWMLAVVAGCLLGAMAGHRRRHVRRIPRGLVVVAGVLLAFVGGLLAPVTVLLAAEAATSSPGYGGDWFDAGVAHSFTETVPGERALFAVGFPPDRVDCTVTGAGATRAVHALPIRPGSYGDGDFASFDWIGTFDVPAAGDYTLLCHTPAEGTRWAETFTLGVPPRIGGLAGSAVHWPVAVIGLLGACPGLLVLAGRPYPLRPRRRGIERQV</sequence>
<proteinExistence type="predicted"/>